<keyword evidence="3" id="KW-0326">Glycosidase</keyword>
<organism evidence="8 9">
    <name type="scientific">Nocardioides psychrotolerans</name>
    <dbReference type="NCBI Taxonomy" id="1005945"/>
    <lineage>
        <taxon>Bacteria</taxon>
        <taxon>Bacillati</taxon>
        <taxon>Actinomycetota</taxon>
        <taxon>Actinomycetes</taxon>
        <taxon>Propionibacteriales</taxon>
        <taxon>Nocardioidaceae</taxon>
        <taxon>Nocardioides</taxon>
    </lineage>
</organism>
<dbReference type="InterPro" id="IPR014550">
    <property type="entry name" value="UCP028704_OpgC"/>
</dbReference>
<sequence length="741" mass="79134">MPRPAPGAPWFGPELDIETAVPQDYADALGASPSSFTFQVDYPLSNEDQVFLERQVRAIATLGAVVVVDLQPRTPLEGLSTEDAEGLGSLLDGLHDELGTWFLARFGAEMNGSWEPWGQQAVAYKAAFRLLAEGLDATAPHVETVWSPVYGSGYPYREEQGADGDIGLPDEVDVEPLDTDGNGRLAPGDDPYGPYFPGDDVVDWVGLTLYRFGQDQGIDSNVVPTGEYDARLAETWGYAPGTNGRPFYDRFAAAGDRPMLVQTSALYNPAVGGATELQLKRSWWRQVFGSAVDRPLIGLISWLEVDRIEPEVDTLAVDWRVTADPEIAAAVRADLEESTIDLGPVSEPVESVTPAVDDPVRDGDGSFVPVAGSDLPAGVTPDPSVRGLGIGGLLLLLLLALALLTGRATTRVTDVGPVDEAGRDLRLDLVRGALVLVVVAGHLAVVLGYHEIAGSALGAVPVAEGLVLLSGLAIASSAAVRSLRRVGRLYAAAVLTALAVYVVSLVPGVRAGRLMQLRDPVTGQVRELFPDADHLFDYPTPWAAAQRLLFLETGPWVTSILGLFVLLGLLAPLVLALLRRRLWWVVLSLSWALWGLGQVWHPDWSPAQFADTYPPLAWQLLFVHGLVLGHHRRGVATWLRGQRGTLLVCVVVAAYAGAVGGLWLNDIALDQDLVAGVDVPIGRVALVAASTLVVTVLVGTWWRPLATTVGRVLVPVGRHALAVLVAHTPVLLVVATVASRT</sequence>
<feature type="compositionally biased region" description="Acidic residues" evidence="5">
    <location>
        <begin position="168"/>
        <end position="178"/>
    </location>
</feature>
<evidence type="ECO:0000256" key="3">
    <source>
        <dbReference type="ARBA" id="ARBA00023295"/>
    </source>
</evidence>
<feature type="transmembrane region" description="Helical" evidence="6">
    <location>
        <begin position="489"/>
        <end position="509"/>
    </location>
</feature>
<dbReference type="EMBL" id="FOQG01000005">
    <property type="protein sequence ID" value="SFI15192.1"/>
    <property type="molecule type" value="Genomic_DNA"/>
</dbReference>
<proteinExistence type="inferred from homology"/>
<reference evidence="8 9" key="1">
    <citation type="submission" date="2016-10" db="EMBL/GenBank/DDBJ databases">
        <authorList>
            <person name="de Groot N.N."/>
        </authorList>
    </citation>
    <scope>NUCLEOTIDE SEQUENCE [LARGE SCALE GENOMIC DNA]</scope>
    <source>
        <strain evidence="8 9">CGMCC 1.11156</strain>
    </source>
</reference>
<comment type="similarity">
    <text evidence="1 4">Belongs to the glycosyl hydrolase 26 family.</text>
</comment>
<evidence type="ECO:0000256" key="5">
    <source>
        <dbReference type="SAM" id="MobiDB-lite"/>
    </source>
</evidence>
<feature type="transmembrane region" description="Helical" evidence="6">
    <location>
        <begin position="684"/>
        <end position="704"/>
    </location>
</feature>
<feature type="transmembrane region" description="Helical" evidence="6">
    <location>
        <begin position="429"/>
        <end position="450"/>
    </location>
</feature>
<evidence type="ECO:0000256" key="4">
    <source>
        <dbReference type="PROSITE-ProRule" id="PRU01100"/>
    </source>
</evidence>
<dbReference type="Proteomes" id="UP000198649">
    <property type="component" value="Unassembled WGS sequence"/>
</dbReference>
<dbReference type="Pfam" id="PF10129">
    <property type="entry name" value="OpgC_C"/>
    <property type="match status" value="1"/>
</dbReference>
<gene>
    <name evidence="8" type="ORF">SAMN05216561_105172</name>
</gene>
<feature type="region of interest" description="Disordered" evidence="5">
    <location>
        <begin position="158"/>
        <end position="192"/>
    </location>
</feature>
<keyword evidence="9" id="KW-1185">Reference proteome</keyword>
<dbReference type="InterPro" id="IPR017853">
    <property type="entry name" value="GH"/>
</dbReference>
<keyword evidence="6" id="KW-1133">Transmembrane helix</keyword>
<feature type="transmembrane region" description="Helical" evidence="6">
    <location>
        <begin position="716"/>
        <end position="738"/>
    </location>
</feature>
<feature type="transmembrane region" description="Helical" evidence="6">
    <location>
        <begin position="556"/>
        <end position="575"/>
    </location>
</feature>
<dbReference type="PANTHER" id="PTHR40079">
    <property type="entry name" value="MANNAN ENDO-1,4-BETA-MANNOSIDASE E-RELATED"/>
    <property type="match status" value="1"/>
</dbReference>
<evidence type="ECO:0000259" key="7">
    <source>
        <dbReference type="PROSITE" id="PS51764"/>
    </source>
</evidence>
<dbReference type="STRING" id="1005945.SAMN05216561_105172"/>
<comment type="caution">
    <text evidence="4">Lacks conserved residue(s) required for the propagation of feature annotation.</text>
</comment>
<dbReference type="GO" id="GO:0016985">
    <property type="term" value="F:mannan endo-1,4-beta-mannosidase activity"/>
    <property type="evidence" value="ECO:0007669"/>
    <property type="project" value="InterPro"/>
</dbReference>
<evidence type="ECO:0000256" key="1">
    <source>
        <dbReference type="ARBA" id="ARBA00007754"/>
    </source>
</evidence>
<dbReference type="GO" id="GO:0006080">
    <property type="term" value="P:substituted mannan metabolic process"/>
    <property type="evidence" value="ECO:0007669"/>
    <property type="project" value="InterPro"/>
</dbReference>
<feature type="transmembrane region" description="Helical" evidence="6">
    <location>
        <begin position="388"/>
        <end position="408"/>
    </location>
</feature>
<evidence type="ECO:0000256" key="2">
    <source>
        <dbReference type="ARBA" id="ARBA00022801"/>
    </source>
</evidence>
<dbReference type="PROSITE" id="PS51764">
    <property type="entry name" value="GH26"/>
    <property type="match status" value="1"/>
</dbReference>
<feature type="domain" description="GH26" evidence="7">
    <location>
        <begin position="1"/>
        <end position="331"/>
    </location>
</feature>
<feature type="transmembrane region" description="Helical" evidence="6">
    <location>
        <begin position="613"/>
        <end position="632"/>
    </location>
</feature>
<dbReference type="InterPro" id="IPR022790">
    <property type="entry name" value="GH26_dom"/>
</dbReference>
<evidence type="ECO:0000256" key="6">
    <source>
        <dbReference type="SAM" id="Phobius"/>
    </source>
</evidence>
<keyword evidence="6" id="KW-0812">Transmembrane</keyword>
<protein>
    <recommendedName>
        <fullName evidence="7">GH26 domain-containing protein</fullName>
    </recommendedName>
</protein>
<dbReference type="PANTHER" id="PTHR40079:SF4">
    <property type="entry name" value="GH26 DOMAIN-CONTAINING PROTEIN-RELATED"/>
    <property type="match status" value="1"/>
</dbReference>
<name>A0A1I3FVU7_9ACTN</name>
<feature type="transmembrane region" description="Helical" evidence="6">
    <location>
        <begin position="644"/>
        <end position="664"/>
    </location>
</feature>
<keyword evidence="2" id="KW-0378">Hydrolase</keyword>
<dbReference type="InterPro" id="IPR000805">
    <property type="entry name" value="Glyco_hydro_26"/>
</dbReference>
<feature type="transmembrane region" description="Helical" evidence="6">
    <location>
        <begin position="582"/>
        <end position="601"/>
    </location>
</feature>
<evidence type="ECO:0000313" key="9">
    <source>
        <dbReference type="Proteomes" id="UP000198649"/>
    </source>
</evidence>
<dbReference type="SUPFAM" id="SSF51445">
    <property type="entry name" value="(Trans)glycosidases"/>
    <property type="match status" value="1"/>
</dbReference>
<dbReference type="AlphaFoldDB" id="A0A1I3FVU7"/>
<dbReference type="Gene3D" id="3.20.20.80">
    <property type="entry name" value="Glycosidases"/>
    <property type="match status" value="1"/>
</dbReference>
<evidence type="ECO:0000313" key="8">
    <source>
        <dbReference type="EMBL" id="SFI15192.1"/>
    </source>
</evidence>
<keyword evidence="6" id="KW-0472">Membrane</keyword>
<feature type="transmembrane region" description="Helical" evidence="6">
    <location>
        <begin position="456"/>
        <end position="477"/>
    </location>
</feature>
<accession>A0A1I3FVU7</accession>